<evidence type="ECO:0000313" key="5">
    <source>
        <dbReference type="Proteomes" id="UP000001745"/>
    </source>
</evidence>
<dbReference type="OMA" id="HAAYEPK"/>
<evidence type="ECO:0000259" key="3">
    <source>
        <dbReference type="Pfam" id="PF00884"/>
    </source>
</evidence>
<dbReference type="HOGENOM" id="CLU_006332_7_1_1"/>
<accession>B8MGN1</accession>
<dbReference type="RefSeq" id="XP_002484016.1">
    <property type="nucleotide sequence ID" value="XM_002483971.1"/>
</dbReference>
<keyword evidence="5" id="KW-1185">Reference proteome</keyword>
<dbReference type="eggNOG" id="KOG3867">
    <property type="taxonomic scope" value="Eukaryota"/>
</dbReference>
<dbReference type="InParanoid" id="B8MGN1"/>
<keyword evidence="2" id="KW-0378">Hydrolase</keyword>
<evidence type="ECO:0000256" key="2">
    <source>
        <dbReference type="ARBA" id="ARBA00022801"/>
    </source>
</evidence>
<dbReference type="STRING" id="441959.B8MGN1"/>
<dbReference type="Pfam" id="PF00884">
    <property type="entry name" value="Sulfatase"/>
    <property type="match status" value="1"/>
</dbReference>
<dbReference type="InterPro" id="IPR050738">
    <property type="entry name" value="Sulfatase"/>
</dbReference>
<dbReference type="PANTHER" id="PTHR42693:SF53">
    <property type="entry name" value="ENDO-4-O-SULFATASE"/>
    <property type="match status" value="1"/>
</dbReference>
<dbReference type="GeneID" id="8100962"/>
<dbReference type="CDD" id="cd16027">
    <property type="entry name" value="SGSH"/>
    <property type="match status" value="1"/>
</dbReference>
<evidence type="ECO:0000313" key="4">
    <source>
        <dbReference type="EMBL" id="EED16782.1"/>
    </source>
</evidence>
<dbReference type="PhylomeDB" id="B8MGN1"/>
<dbReference type="InterPro" id="IPR017850">
    <property type="entry name" value="Alkaline_phosphatase_core_sf"/>
</dbReference>
<dbReference type="GO" id="GO:0004065">
    <property type="term" value="F:arylsulfatase activity"/>
    <property type="evidence" value="ECO:0007669"/>
    <property type="project" value="TreeGrafter"/>
</dbReference>
<dbReference type="OrthoDB" id="103349at2759"/>
<sequence>MSAHKNIILLIADDLGREMMSCYGSKSIKTPHLDALAASGSRFDLAFASTASCSGSKTTIYTGLHTHNNGSYGLNHDKNGFKTHPDIETAPHIFNNIGHKTGILSKVHVGPDSQYSWQVRYESDSRNVAHIADKAREFMSDAIAEDNPFFLTVGYIDPHRHVPHRGGFGNVEGNYDPRLKDRTFSLEDVVVPRWLSDLLEVRQEFCEYYRSIWRLDQGVGMILQYVKELGLEDSTMLVFMSDNGPPFINSKTTLYDSGVHLPFLMRVPGRTTGIANPNMISWTDVLPTFLDWAGHPGRQPGKGFWGPRRGRSFLSIVDHTEVDETWSCVFGSHTFHEVTNYWPTRYMRDRWYKYHRNVCKPSMIGQRKLNDYIFRPPEELYDLETDPLEVHNLVDDPVHRGKLLEMRAALEQWQNDTEDLWLWRDGTSVWMYRVQGYHREGLRIPDRFDFDPTNPGNRDLGMPIVELDTSKITKTPV</sequence>
<dbReference type="Proteomes" id="UP000001745">
    <property type="component" value="Unassembled WGS sequence"/>
</dbReference>
<protein>
    <submittedName>
        <fullName evidence="4">Mucin-desulfating sulfatase, putative</fullName>
    </submittedName>
</protein>
<gene>
    <name evidence="4" type="ORF">TSTA_018520</name>
</gene>
<dbReference type="PANTHER" id="PTHR42693">
    <property type="entry name" value="ARYLSULFATASE FAMILY MEMBER"/>
    <property type="match status" value="1"/>
</dbReference>
<dbReference type="VEuPathDB" id="FungiDB:TSTA_018520"/>
<dbReference type="SUPFAM" id="SSF53649">
    <property type="entry name" value="Alkaline phosphatase-like"/>
    <property type="match status" value="1"/>
</dbReference>
<dbReference type="Gene3D" id="3.40.720.10">
    <property type="entry name" value="Alkaline Phosphatase, subunit A"/>
    <property type="match status" value="1"/>
</dbReference>
<proteinExistence type="inferred from homology"/>
<organism evidence="4 5">
    <name type="scientific">Talaromyces stipitatus (strain ATCC 10500 / CBS 375.48 / QM 6759 / NRRL 1006)</name>
    <name type="common">Penicillium stipitatum</name>
    <dbReference type="NCBI Taxonomy" id="441959"/>
    <lineage>
        <taxon>Eukaryota</taxon>
        <taxon>Fungi</taxon>
        <taxon>Dikarya</taxon>
        <taxon>Ascomycota</taxon>
        <taxon>Pezizomycotina</taxon>
        <taxon>Eurotiomycetes</taxon>
        <taxon>Eurotiomycetidae</taxon>
        <taxon>Eurotiales</taxon>
        <taxon>Trichocomaceae</taxon>
        <taxon>Talaromyces</taxon>
        <taxon>Talaromyces sect. Talaromyces</taxon>
    </lineage>
</organism>
<dbReference type="AlphaFoldDB" id="B8MGN1"/>
<name>B8MGN1_TALSN</name>
<evidence type="ECO:0000256" key="1">
    <source>
        <dbReference type="ARBA" id="ARBA00008779"/>
    </source>
</evidence>
<dbReference type="InterPro" id="IPR000917">
    <property type="entry name" value="Sulfatase_N"/>
</dbReference>
<reference evidence="5" key="1">
    <citation type="journal article" date="2015" name="Genome Announc.">
        <title>Genome sequence of the AIDS-associated pathogen Penicillium marneffei (ATCC18224) and its near taxonomic relative Talaromyces stipitatus (ATCC10500).</title>
        <authorList>
            <person name="Nierman W.C."/>
            <person name="Fedorova-Abrams N.D."/>
            <person name="Andrianopoulos A."/>
        </authorList>
    </citation>
    <scope>NUCLEOTIDE SEQUENCE [LARGE SCALE GENOMIC DNA]</scope>
    <source>
        <strain evidence="5">ATCC 10500 / CBS 375.48 / QM 6759 / NRRL 1006</strain>
    </source>
</reference>
<dbReference type="EMBL" id="EQ962656">
    <property type="protein sequence ID" value="EED16782.1"/>
    <property type="molecule type" value="Genomic_DNA"/>
</dbReference>
<comment type="similarity">
    <text evidence="1">Belongs to the sulfatase family.</text>
</comment>
<feature type="domain" description="Sulfatase N-terminal" evidence="3">
    <location>
        <begin position="5"/>
        <end position="294"/>
    </location>
</feature>